<proteinExistence type="inferred from homology"/>
<reference evidence="12" key="1">
    <citation type="submission" date="2016-10" db="EMBL/GenBank/DDBJ databases">
        <authorList>
            <person name="Varghese N."/>
            <person name="Submissions S."/>
        </authorList>
    </citation>
    <scope>NUCLEOTIDE SEQUENCE [LARGE SCALE GENOMIC DNA]</scope>
    <source>
        <strain evidence="12">DSM 45405</strain>
    </source>
</reference>
<sequence length="473" mass="52160">MSDHAAAARSTMAGGLGTRSRIRSYRYALAPSRLQEDQLRSHCGAQRFAYNWGLAQVKANLEQRSAESTYGICGKDLTPALNWSAYAMRRIWNRVKSDIAPWWQENSKEAYSSGLANLATALRNWAASATKRRQGRPVGFPRFKSKKSRLSCWFTTGALGLVASDRRHVKLPRIGIVRTHESTRKLARRLESGSARIRSATVAYDGGRWFVSFSVELQGTSVSAARSKDTVGVDVGILHLAVLSTPVRGLSDASGLIANPAHHEGAIKKLRRLQRKTARRVGPDRRAGTIPSARWRRARDDVRRQHAKIANQRADTLHWLTSALAERFGTVVIEDLNVAGMLRNRRLARRISAAAWAEMRRQLEYKTDWRGGRVLVADRFYPSSKTCSGCGVVKAKLRLSERVFTCDTCGLTIDRDRNAVRNLAALAADAGTSPEMSSPSCGATENEPAGNPNRDSLRGQGYCHGKPPEGNAA</sequence>
<keyword evidence="3" id="KW-0479">Metal-binding</keyword>
<evidence type="ECO:0000256" key="4">
    <source>
        <dbReference type="ARBA" id="ARBA00022833"/>
    </source>
</evidence>
<dbReference type="AlphaFoldDB" id="A0A1H6JFS7"/>
<dbReference type="NCBIfam" id="TIGR01766">
    <property type="entry name" value="IS200/IS605 family accessory protein TnpB-like domain"/>
    <property type="match status" value="1"/>
</dbReference>
<protein>
    <submittedName>
        <fullName evidence="11">Putative transposase</fullName>
    </submittedName>
</protein>
<evidence type="ECO:0000256" key="7">
    <source>
        <dbReference type="SAM" id="MobiDB-lite"/>
    </source>
</evidence>
<evidence type="ECO:0000259" key="8">
    <source>
        <dbReference type="Pfam" id="PF01385"/>
    </source>
</evidence>
<keyword evidence="2" id="KW-0815">Transposition</keyword>
<dbReference type="InterPro" id="IPR053470">
    <property type="entry name" value="RNA-guided_DNA_endonuclease"/>
</dbReference>
<feature type="compositionally biased region" description="Polar residues" evidence="7">
    <location>
        <begin position="434"/>
        <end position="443"/>
    </location>
</feature>
<keyword evidence="5" id="KW-0238">DNA-binding</keyword>
<dbReference type="InterPro" id="IPR021027">
    <property type="entry name" value="Transposase_put_HTH"/>
</dbReference>
<keyword evidence="12" id="KW-1185">Reference proteome</keyword>
<evidence type="ECO:0000256" key="3">
    <source>
        <dbReference type="ARBA" id="ARBA00022723"/>
    </source>
</evidence>
<dbReference type="Pfam" id="PF07282">
    <property type="entry name" value="Cas12f1-like_TNB"/>
    <property type="match status" value="1"/>
</dbReference>
<dbReference type="NCBIfam" id="NF040570">
    <property type="entry name" value="guided_TnpB"/>
    <property type="match status" value="1"/>
</dbReference>
<evidence type="ECO:0000256" key="6">
    <source>
        <dbReference type="ARBA" id="ARBA00023172"/>
    </source>
</evidence>
<dbReference type="RefSeq" id="WP_083406752.1">
    <property type="nucleotide sequence ID" value="NZ_LT629971.1"/>
</dbReference>
<dbReference type="GO" id="GO:0003677">
    <property type="term" value="F:DNA binding"/>
    <property type="evidence" value="ECO:0007669"/>
    <property type="project" value="UniProtKB-KW"/>
</dbReference>
<feature type="domain" description="Cas12f1-like TNB" evidence="9">
    <location>
        <begin position="356"/>
        <end position="423"/>
    </location>
</feature>
<dbReference type="STRING" id="370526.SAMN04489835_1657"/>
<keyword evidence="6" id="KW-0233">DNA recombination</keyword>
<dbReference type="GO" id="GO:0032196">
    <property type="term" value="P:transposition"/>
    <property type="evidence" value="ECO:0007669"/>
    <property type="project" value="UniProtKB-KW"/>
</dbReference>
<name>A0A1H6JFS7_MYCRU</name>
<gene>
    <name evidence="11" type="ORF">SAMN04489835_1657</name>
</gene>
<evidence type="ECO:0000259" key="10">
    <source>
        <dbReference type="Pfam" id="PF12323"/>
    </source>
</evidence>
<feature type="domain" description="Transposase putative helix-turn-helix" evidence="10">
    <location>
        <begin position="23"/>
        <end position="64"/>
    </location>
</feature>
<evidence type="ECO:0000313" key="11">
    <source>
        <dbReference type="EMBL" id="SEH57940.1"/>
    </source>
</evidence>
<dbReference type="Pfam" id="PF01385">
    <property type="entry name" value="OrfB_IS605"/>
    <property type="match status" value="1"/>
</dbReference>
<comment type="similarity">
    <text evidence="1">In the C-terminal section; belongs to the transposase 35 family.</text>
</comment>
<evidence type="ECO:0000256" key="1">
    <source>
        <dbReference type="ARBA" id="ARBA00008761"/>
    </source>
</evidence>
<dbReference type="EMBL" id="LT629971">
    <property type="protein sequence ID" value="SEH57940.1"/>
    <property type="molecule type" value="Genomic_DNA"/>
</dbReference>
<organism evidence="11 12">
    <name type="scientific">Mycolicibacterium rutilum</name>
    <name type="common">Mycobacterium rutilum</name>
    <dbReference type="NCBI Taxonomy" id="370526"/>
    <lineage>
        <taxon>Bacteria</taxon>
        <taxon>Bacillati</taxon>
        <taxon>Actinomycetota</taxon>
        <taxon>Actinomycetes</taxon>
        <taxon>Mycobacteriales</taxon>
        <taxon>Mycobacteriaceae</taxon>
        <taxon>Mycolicibacterium</taxon>
    </lineage>
</organism>
<dbReference type="GO" id="GO:0006310">
    <property type="term" value="P:DNA recombination"/>
    <property type="evidence" value="ECO:0007669"/>
    <property type="project" value="UniProtKB-KW"/>
</dbReference>
<evidence type="ECO:0000256" key="5">
    <source>
        <dbReference type="ARBA" id="ARBA00023125"/>
    </source>
</evidence>
<dbReference type="InterPro" id="IPR001959">
    <property type="entry name" value="Transposase"/>
</dbReference>
<dbReference type="GO" id="GO:0046872">
    <property type="term" value="F:metal ion binding"/>
    <property type="evidence" value="ECO:0007669"/>
    <property type="project" value="UniProtKB-KW"/>
</dbReference>
<feature type="region of interest" description="Disordered" evidence="7">
    <location>
        <begin position="431"/>
        <end position="473"/>
    </location>
</feature>
<dbReference type="InterPro" id="IPR010095">
    <property type="entry name" value="Cas12f1-like_TNB"/>
</dbReference>
<keyword evidence="4" id="KW-0862">Zinc</keyword>
<dbReference type="Pfam" id="PF12323">
    <property type="entry name" value="HTH_OrfB_IS605"/>
    <property type="match status" value="1"/>
</dbReference>
<accession>A0A1H6JFS7</accession>
<evidence type="ECO:0000256" key="2">
    <source>
        <dbReference type="ARBA" id="ARBA00022578"/>
    </source>
</evidence>
<dbReference type="OrthoDB" id="6230307at2"/>
<dbReference type="NCBIfam" id="NF038280">
    <property type="entry name" value="IS607_TnpB"/>
    <property type="match status" value="1"/>
</dbReference>
<evidence type="ECO:0000313" key="12">
    <source>
        <dbReference type="Proteomes" id="UP000182915"/>
    </source>
</evidence>
<dbReference type="Proteomes" id="UP000182915">
    <property type="component" value="Chromosome I"/>
</dbReference>
<feature type="domain" description="Probable transposase IS891/IS1136/IS1341" evidence="8">
    <location>
        <begin position="214"/>
        <end position="344"/>
    </location>
</feature>
<evidence type="ECO:0000259" key="9">
    <source>
        <dbReference type="Pfam" id="PF07282"/>
    </source>
</evidence>